<dbReference type="EMBL" id="FWWU01000010">
    <property type="protein sequence ID" value="SMB97180.1"/>
    <property type="molecule type" value="Genomic_DNA"/>
</dbReference>
<dbReference type="RefSeq" id="WP_084051214.1">
    <property type="nucleotide sequence ID" value="NZ_FWWU01000010.1"/>
</dbReference>
<accession>A0A1W1VVB9</accession>
<dbReference type="Pfam" id="PF10134">
    <property type="entry name" value="RPA"/>
    <property type="match status" value="1"/>
</dbReference>
<feature type="region of interest" description="Disordered" evidence="1">
    <location>
        <begin position="342"/>
        <end position="368"/>
    </location>
</feature>
<name>A0A1W1VVB9_9DEIO</name>
<keyword evidence="3" id="KW-1185">Reference proteome</keyword>
<proteinExistence type="predicted"/>
<dbReference type="Proteomes" id="UP000192582">
    <property type="component" value="Unassembled WGS sequence"/>
</dbReference>
<organism evidence="2 3">
    <name type="scientific">Deinococcus hopiensis KR-140</name>
    <dbReference type="NCBI Taxonomy" id="695939"/>
    <lineage>
        <taxon>Bacteria</taxon>
        <taxon>Thermotogati</taxon>
        <taxon>Deinococcota</taxon>
        <taxon>Deinococci</taxon>
        <taxon>Deinococcales</taxon>
        <taxon>Deinococcaceae</taxon>
        <taxon>Deinococcus</taxon>
    </lineage>
</organism>
<evidence type="ECO:0000256" key="1">
    <source>
        <dbReference type="SAM" id="MobiDB-lite"/>
    </source>
</evidence>
<evidence type="ECO:0000313" key="3">
    <source>
        <dbReference type="Proteomes" id="UP000192582"/>
    </source>
</evidence>
<gene>
    <name evidence="2" type="ORF">SAMN00790413_06394</name>
</gene>
<sequence length="430" mass="47972">MDIRVNELDLTRAGVISVQRSLPSTDTSWQVDYAIGDVMYRVHGNAFYGRPHGQDADILLSIQTLFFRAGCPDTNSIEVMGSTLLTLSGHPKNGQYYSRLRESLLRLWGVKWTMVRTRWDEKHSRHQGDTTATSLIAELRLVDQTTGQHRPFEERELNESCPVEITLVPSFAASIRAGLFQILDGELLSRLGQPQARSLYRVLQAHRVMPDGSLSGELILPLSDWLVACGLENERLDNAKRMLELAHDRLRAEGYLHEVAFTGRGKSGQIKYVFSAAPEPEAVERLMERGVTRPVAEALAADHPERVVPALRTIDERLSTGWKPRSLAASLVDAVRNPGKWGYTAQPTGKKAPPATKRKKLHDDNHDVPADPRETILVLLRLKLGRAPSRRAVMAVEELDDKALTAVREALERPKAEALKLVKALLCADL</sequence>
<protein>
    <submittedName>
        <fullName evidence="2">Plasmid replication initiator protein</fullName>
    </submittedName>
</protein>
<dbReference type="InterPro" id="IPR018777">
    <property type="entry name" value="Replication_initiator_prot_A"/>
</dbReference>
<evidence type="ECO:0000313" key="2">
    <source>
        <dbReference type="EMBL" id="SMB97180.1"/>
    </source>
</evidence>
<dbReference type="OrthoDB" id="58040at2"/>
<reference evidence="2 3" key="1">
    <citation type="submission" date="2017-04" db="EMBL/GenBank/DDBJ databases">
        <authorList>
            <person name="Afonso C.L."/>
            <person name="Miller P.J."/>
            <person name="Scott M.A."/>
            <person name="Spackman E."/>
            <person name="Goraichik I."/>
            <person name="Dimitrov K.M."/>
            <person name="Suarez D.L."/>
            <person name="Swayne D.E."/>
        </authorList>
    </citation>
    <scope>NUCLEOTIDE SEQUENCE [LARGE SCALE GENOMIC DNA]</scope>
    <source>
        <strain evidence="2 3">KR-140</strain>
    </source>
</reference>
<dbReference type="AlphaFoldDB" id="A0A1W1VVB9"/>